<dbReference type="AlphaFoldDB" id="A0A8J8C6B7"/>
<evidence type="ECO:0000313" key="1">
    <source>
        <dbReference type="EMBL" id="MBX0302141.1"/>
    </source>
</evidence>
<dbReference type="EMBL" id="RKLQ01000001">
    <property type="protein sequence ID" value="MBX0302141.1"/>
    <property type="molecule type" value="Genomic_DNA"/>
</dbReference>
<organism evidence="1 2">
    <name type="scientific">Haloarcula salinisoli</name>
    <dbReference type="NCBI Taxonomy" id="2487746"/>
    <lineage>
        <taxon>Archaea</taxon>
        <taxon>Methanobacteriati</taxon>
        <taxon>Methanobacteriota</taxon>
        <taxon>Stenosarchaea group</taxon>
        <taxon>Halobacteria</taxon>
        <taxon>Halobacteriales</taxon>
        <taxon>Haloarculaceae</taxon>
        <taxon>Haloarcula</taxon>
    </lineage>
</organism>
<evidence type="ECO:0000313" key="2">
    <source>
        <dbReference type="Proteomes" id="UP000783863"/>
    </source>
</evidence>
<reference evidence="1" key="1">
    <citation type="submission" date="2021-06" db="EMBL/GenBank/DDBJ databases">
        <title>Halomicroarcula sp. F24A a new haloarchaeum isolated from saline soil.</title>
        <authorList>
            <person name="Duran-Viseras A."/>
            <person name="Sanchez-Porro C."/>
            <person name="Ventosa A."/>
        </authorList>
    </citation>
    <scope>NUCLEOTIDE SEQUENCE</scope>
    <source>
        <strain evidence="1">F24A</strain>
    </source>
</reference>
<accession>A0A8J8C6B7</accession>
<dbReference type="RefSeq" id="WP_220586390.1">
    <property type="nucleotide sequence ID" value="NZ_RKLQ01000001.1"/>
</dbReference>
<keyword evidence="2" id="KW-1185">Reference proteome</keyword>
<protein>
    <submittedName>
        <fullName evidence="1">Uncharacterized protein</fullName>
    </submittedName>
</protein>
<proteinExistence type="predicted"/>
<gene>
    <name evidence="1" type="ORF">EGD98_00495</name>
</gene>
<dbReference type="Proteomes" id="UP000783863">
    <property type="component" value="Unassembled WGS sequence"/>
</dbReference>
<comment type="caution">
    <text evidence="1">The sequence shown here is derived from an EMBL/GenBank/DDBJ whole genome shotgun (WGS) entry which is preliminary data.</text>
</comment>
<sequence>MTENPGSDGLELPADATDVRDEQVRRALRQLDERGDLTPQQRATVERLADRLIAQLLRMFDADPETIEVGDAGDWDDGIALFSD</sequence>
<name>A0A8J8C6B7_9EURY</name>